<evidence type="ECO:0000313" key="2">
    <source>
        <dbReference type="EMBL" id="KYN13084.1"/>
    </source>
</evidence>
<feature type="region of interest" description="Disordered" evidence="1">
    <location>
        <begin position="1"/>
        <end position="51"/>
    </location>
</feature>
<feature type="compositionally biased region" description="Polar residues" evidence="1">
    <location>
        <begin position="33"/>
        <end position="47"/>
    </location>
</feature>
<evidence type="ECO:0000256" key="1">
    <source>
        <dbReference type="SAM" id="MobiDB-lite"/>
    </source>
</evidence>
<protein>
    <submittedName>
        <fullName evidence="2">Uncharacterized protein</fullName>
    </submittedName>
</protein>
<name>A0A195DKR7_9HYME</name>
<dbReference type="EMBL" id="KQ980794">
    <property type="protein sequence ID" value="KYN13084.1"/>
    <property type="molecule type" value="Genomic_DNA"/>
</dbReference>
<keyword evidence="3" id="KW-1185">Reference proteome</keyword>
<reference evidence="2 3" key="1">
    <citation type="submission" date="2015-09" db="EMBL/GenBank/DDBJ databases">
        <title>Trachymyrmex cornetzi WGS genome.</title>
        <authorList>
            <person name="Nygaard S."/>
            <person name="Hu H."/>
            <person name="Boomsma J."/>
            <person name="Zhang G."/>
        </authorList>
    </citation>
    <scope>NUCLEOTIDE SEQUENCE [LARGE SCALE GENOMIC DNA]</scope>
    <source>
        <strain evidence="2">Tcor2-1</strain>
        <tissue evidence="2">Whole body</tissue>
    </source>
</reference>
<sequence>ERERERERERNGIRETGKENRETRQRVRPPSRLHTTSSIPSLHTQLQLHRGRGSLVCTCETARASLA</sequence>
<organism evidence="2 3">
    <name type="scientific">Trachymyrmex cornetzi</name>
    <dbReference type="NCBI Taxonomy" id="471704"/>
    <lineage>
        <taxon>Eukaryota</taxon>
        <taxon>Metazoa</taxon>
        <taxon>Ecdysozoa</taxon>
        <taxon>Arthropoda</taxon>
        <taxon>Hexapoda</taxon>
        <taxon>Insecta</taxon>
        <taxon>Pterygota</taxon>
        <taxon>Neoptera</taxon>
        <taxon>Endopterygota</taxon>
        <taxon>Hymenoptera</taxon>
        <taxon>Apocrita</taxon>
        <taxon>Aculeata</taxon>
        <taxon>Formicoidea</taxon>
        <taxon>Formicidae</taxon>
        <taxon>Myrmicinae</taxon>
        <taxon>Trachymyrmex</taxon>
    </lineage>
</organism>
<feature type="compositionally biased region" description="Basic and acidic residues" evidence="1">
    <location>
        <begin position="1"/>
        <end position="25"/>
    </location>
</feature>
<proteinExistence type="predicted"/>
<gene>
    <name evidence="2" type="ORF">ALC57_14767</name>
</gene>
<accession>A0A195DKR7</accession>
<dbReference type="AlphaFoldDB" id="A0A195DKR7"/>
<dbReference type="Proteomes" id="UP000078492">
    <property type="component" value="Unassembled WGS sequence"/>
</dbReference>
<evidence type="ECO:0000313" key="3">
    <source>
        <dbReference type="Proteomes" id="UP000078492"/>
    </source>
</evidence>
<feature type="non-terminal residue" evidence="2">
    <location>
        <position position="1"/>
    </location>
</feature>